<keyword evidence="5" id="KW-1185">Reference proteome</keyword>
<dbReference type="FunFam" id="3.30.70.580:FF:000007">
    <property type="entry name" value="tRNA pseudouridine synthase"/>
    <property type="match status" value="1"/>
</dbReference>
<dbReference type="Pfam" id="PF01416">
    <property type="entry name" value="PseudoU_synth_1"/>
    <property type="match status" value="1"/>
</dbReference>
<evidence type="ECO:0000256" key="3">
    <source>
        <dbReference type="ARBA" id="ARBA00023235"/>
    </source>
</evidence>
<dbReference type="NCBIfam" id="TIGR00071">
    <property type="entry name" value="hisT_truA"/>
    <property type="match status" value="1"/>
</dbReference>
<dbReference type="GO" id="GO:1990481">
    <property type="term" value="P:mRNA pseudouridine synthesis"/>
    <property type="evidence" value="ECO:0007669"/>
    <property type="project" value="TreeGrafter"/>
</dbReference>
<name>A0AAJ6YK96_9HYME</name>
<dbReference type="AlphaFoldDB" id="A0AAJ6YK96"/>
<dbReference type="GeneID" id="105363564"/>
<evidence type="ECO:0000256" key="2">
    <source>
        <dbReference type="ARBA" id="ARBA00022694"/>
    </source>
</evidence>
<dbReference type="Proteomes" id="UP000695007">
    <property type="component" value="Unplaced"/>
</dbReference>
<dbReference type="InterPro" id="IPR001406">
    <property type="entry name" value="PsdUridine_synth_TruA"/>
</dbReference>
<reference evidence="6" key="1">
    <citation type="submission" date="2025-08" db="UniProtKB">
        <authorList>
            <consortium name="RefSeq"/>
        </authorList>
    </citation>
    <scope>IDENTIFICATION</scope>
</reference>
<dbReference type="Gene3D" id="3.30.70.580">
    <property type="entry name" value="Pseudouridine synthase I, catalytic domain, N-terminal subdomain"/>
    <property type="match status" value="1"/>
</dbReference>
<dbReference type="GO" id="GO:0005737">
    <property type="term" value="C:cytoplasm"/>
    <property type="evidence" value="ECO:0007669"/>
    <property type="project" value="TreeGrafter"/>
</dbReference>
<evidence type="ECO:0000313" key="6">
    <source>
        <dbReference type="RefSeq" id="XP_011499598.1"/>
    </source>
</evidence>
<keyword evidence="2" id="KW-0819">tRNA processing</keyword>
<dbReference type="KEGG" id="csol:105363564"/>
<dbReference type="PANTHER" id="PTHR11142">
    <property type="entry name" value="PSEUDOURIDYLATE SYNTHASE"/>
    <property type="match status" value="1"/>
</dbReference>
<dbReference type="RefSeq" id="XP_011499598.1">
    <property type="nucleotide sequence ID" value="XM_011501296.1"/>
</dbReference>
<dbReference type="PANTHER" id="PTHR11142:SF5">
    <property type="entry name" value="TRNA PSEUDOURIDINE(38_39) SYNTHASE"/>
    <property type="match status" value="1"/>
</dbReference>
<dbReference type="GO" id="GO:0003723">
    <property type="term" value="F:RNA binding"/>
    <property type="evidence" value="ECO:0007669"/>
    <property type="project" value="InterPro"/>
</dbReference>
<dbReference type="GO" id="GO:0009982">
    <property type="term" value="F:pseudouridine synthase activity"/>
    <property type="evidence" value="ECO:0007669"/>
    <property type="project" value="InterPro"/>
</dbReference>
<gene>
    <name evidence="6" type="primary">LOC105363564</name>
</gene>
<evidence type="ECO:0000313" key="5">
    <source>
        <dbReference type="Proteomes" id="UP000695007"/>
    </source>
</evidence>
<dbReference type="InterPro" id="IPR020103">
    <property type="entry name" value="PsdUridine_synth_cat_dom_sf"/>
</dbReference>
<protein>
    <submittedName>
        <fullName evidence="6">tRNA pseudouridine(38/39) synthase</fullName>
    </submittedName>
</protein>
<dbReference type="InterPro" id="IPR020097">
    <property type="entry name" value="PsdUridine_synth_TruA_a/b_dom"/>
</dbReference>
<comment type="similarity">
    <text evidence="1">Belongs to the tRNA pseudouridine synthase TruA family.</text>
</comment>
<dbReference type="GO" id="GO:0031119">
    <property type="term" value="P:tRNA pseudouridine synthesis"/>
    <property type="evidence" value="ECO:0007669"/>
    <property type="project" value="TreeGrafter"/>
</dbReference>
<dbReference type="InterPro" id="IPR020094">
    <property type="entry name" value="TruA/RsuA/RluB/E/F_N"/>
</dbReference>
<evidence type="ECO:0000259" key="4">
    <source>
        <dbReference type="Pfam" id="PF01416"/>
    </source>
</evidence>
<dbReference type="Gene3D" id="3.30.70.660">
    <property type="entry name" value="Pseudouridine synthase I, catalytic domain, C-terminal subdomain"/>
    <property type="match status" value="1"/>
</dbReference>
<dbReference type="InterPro" id="IPR041707">
    <property type="entry name" value="Pus3-like"/>
</dbReference>
<sequence>MAKIINKNLLSRNVLEKLDKSQLIDRVLQLEAHNFQLKQIIKKTDNASNNIKTDAVKRNFDFTKCQKRHVFMKLSYLGWDYQGFVVQEDFVNTIEHYLFAALIKSCLIESRETSNYHRCGRTDKGVSAFSQVISIDIRSRLDLVKQGSLIDEIPYCKILNRLLPKNIRCICWAPVGDMISARFNCNWRGYKYFFPRGNLNIDLMNEAIQYAIGKHDFRNLCKMDVGNGVVNFSRDIIEAQVVCLTKECDLRNSAYDMCEFSIKSNAFLWHQIRCIMGILFLVGYGQEKPEIIKDLLDIEKCPEKPQYNIAHYIPLNLFYSYYNDVNWNIDKEEIQKVIKDLQEEWTCAAIKCTMTRSMLTNLETLLDDKSVSLNFQTDCLMQGVKRKIYQPLMQRQRCESLEKRIEHYAKKRRLAKTS</sequence>
<evidence type="ECO:0000256" key="1">
    <source>
        <dbReference type="ARBA" id="ARBA00009375"/>
    </source>
</evidence>
<dbReference type="InterPro" id="IPR020095">
    <property type="entry name" value="PsdUridine_synth_TruA_C"/>
</dbReference>
<dbReference type="GO" id="GO:0005634">
    <property type="term" value="C:nucleus"/>
    <property type="evidence" value="ECO:0007669"/>
    <property type="project" value="TreeGrafter"/>
</dbReference>
<keyword evidence="3" id="KW-0413">Isomerase</keyword>
<dbReference type="SUPFAM" id="SSF55120">
    <property type="entry name" value="Pseudouridine synthase"/>
    <property type="match status" value="1"/>
</dbReference>
<organism evidence="5 6">
    <name type="scientific">Ceratosolen solmsi marchali</name>
    <dbReference type="NCBI Taxonomy" id="326594"/>
    <lineage>
        <taxon>Eukaryota</taxon>
        <taxon>Metazoa</taxon>
        <taxon>Ecdysozoa</taxon>
        <taxon>Arthropoda</taxon>
        <taxon>Hexapoda</taxon>
        <taxon>Insecta</taxon>
        <taxon>Pterygota</taxon>
        <taxon>Neoptera</taxon>
        <taxon>Endopterygota</taxon>
        <taxon>Hymenoptera</taxon>
        <taxon>Apocrita</taxon>
        <taxon>Proctotrupomorpha</taxon>
        <taxon>Chalcidoidea</taxon>
        <taxon>Agaonidae</taxon>
        <taxon>Agaoninae</taxon>
        <taxon>Ceratosolen</taxon>
    </lineage>
</organism>
<accession>A0AAJ6YK96</accession>
<dbReference type="CDD" id="cd02569">
    <property type="entry name" value="PseudoU_synth_ScPus3"/>
    <property type="match status" value="1"/>
</dbReference>
<feature type="domain" description="Pseudouridine synthase I TruA alpha/beta" evidence="4">
    <location>
        <begin position="207"/>
        <end position="323"/>
    </location>
</feature>
<proteinExistence type="inferred from homology"/>